<feature type="domain" description="Letm1 RBD" evidence="7">
    <location>
        <begin position="30"/>
        <end position="65"/>
    </location>
</feature>
<evidence type="ECO:0000256" key="5">
    <source>
        <dbReference type="ARBA" id="ARBA00023128"/>
    </source>
</evidence>
<evidence type="ECO:0000256" key="2">
    <source>
        <dbReference type="ARBA" id="ARBA00022692"/>
    </source>
</evidence>
<protein>
    <recommendedName>
        <fullName evidence="7">Letm1 RBD domain-containing protein</fullName>
    </recommendedName>
</protein>
<dbReference type="EMBL" id="JBBPBN010000010">
    <property type="protein sequence ID" value="KAK9030115.1"/>
    <property type="molecule type" value="Genomic_DNA"/>
</dbReference>
<evidence type="ECO:0000256" key="6">
    <source>
        <dbReference type="ARBA" id="ARBA00023136"/>
    </source>
</evidence>
<keyword evidence="4" id="KW-1133">Transmembrane helix</keyword>
<keyword evidence="5" id="KW-0496">Mitochondrion</keyword>
<organism evidence="8 9">
    <name type="scientific">Hibiscus sabdariffa</name>
    <name type="common">roselle</name>
    <dbReference type="NCBI Taxonomy" id="183260"/>
    <lineage>
        <taxon>Eukaryota</taxon>
        <taxon>Viridiplantae</taxon>
        <taxon>Streptophyta</taxon>
        <taxon>Embryophyta</taxon>
        <taxon>Tracheophyta</taxon>
        <taxon>Spermatophyta</taxon>
        <taxon>Magnoliopsida</taxon>
        <taxon>eudicotyledons</taxon>
        <taxon>Gunneridae</taxon>
        <taxon>Pentapetalae</taxon>
        <taxon>rosids</taxon>
        <taxon>malvids</taxon>
        <taxon>Malvales</taxon>
        <taxon>Malvaceae</taxon>
        <taxon>Malvoideae</taxon>
        <taxon>Hibiscus</taxon>
    </lineage>
</organism>
<evidence type="ECO:0000256" key="3">
    <source>
        <dbReference type="ARBA" id="ARBA00022792"/>
    </source>
</evidence>
<keyword evidence="3" id="KW-0999">Mitochondrion inner membrane</keyword>
<gene>
    <name evidence="8" type="ORF">V6N11_031546</name>
</gene>
<evidence type="ECO:0000313" key="8">
    <source>
        <dbReference type="EMBL" id="KAK9030115.1"/>
    </source>
</evidence>
<proteinExistence type="predicted"/>
<comment type="subcellular location">
    <subcellularLocation>
        <location evidence="1">Mitochondrion inner membrane</location>
        <topology evidence="1">Single-pass membrane protein</topology>
    </subcellularLocation>
</comment>
<dbReference type="InterPro" id="IPR044202">
    <property type="entry name" value="LETM1/MDM38-like"/>
</dbReference>
<accession>A0ABR2SY01</accession>
<keyword evidence="9" id="KW-1185">Reference proteome</keyword>
<reference evidence="8 9" key="1">
    <citation type="journal article" date="2024" name="G3 (Bethesda)">
        <title>Genome assembly of Hibiscus sabdariffa L. provides insights into metabolisms of medicinal natural products.</title>
        <authorList>
            <person name="Kim T."/>
        </authorList>
    </citation>
    <scope>NUCLEOTIDE SEQUENCE [LARGE SCALE GENOMIC DNA]</scope>
    <source>
        <strain evidence="8">TK-2024</strain>
        <tissue evidence="8">Old leaves</tissue>
    </source>
</reference>
<dbReference type="Pfam" id="PF07766">
    <property type="entry name" value="LETM1_RBD"/>
    <property type="match status" value="1"/>
</dbReference>
<dbReference type="PANTHER" id="PTHR14009:SF1">
    <property type="entry name" value="MITOCHONDRIAL PROTON_CALCIUM EXCHANGER PROTEIN"/>
    <property type="match status" value="1"/>
</dbReference>
<evidence type="ECO:0000256" key="1">
    <source>
        <dbReference type="ARBA" id="ARBA00004434"/>
    </source>
</evidence>
<evidence type="ECO:0000256" key="4">
    <source>
        <dbReference type="ARBA" id="ARBA00022989"/>
    </source>
</evidence>
<comment type="caution">
    <text evidence="8">The sequence shown here is derived from an EMBL/GenBank/DDBJ whole genome shotgun (WGS) entry which is preliminary data.</text>
</comment>
<dbReference type="Proteomes" id="UP001396334">
    <property type="component" value="Unassembled WGS sequence"/>
</dbReference>
<keyword evidence="6" id="KW-0472">Membrane</keyword>
<dbReference type="InterPro" id="IPR033122">
    <property type="entry name" value="LETM1-like_RBD"/>
</dbReference>
<sequence>MLSFFKIQSKKWQRSGEIKQTAEDLDEFLNRHRPRLVNMCKYMGISPFGTDAYLRYMLRKRLQGLRMTTSRGGGFPIRS</sequence>
<evidence type="ECO:0000313" key="9">
    <source>
        <dbReference type="Proteomes" id="UP001396334"/>
    </source>
</evidence>
<evidence type="ECO:0000259" key="7">
    <source>
        <dbReference type="Pfam" id="PF07766"/>
    </source>
</evidence>
<keyword evidence="2" id="KW-0812">Transmembrane</keyword>
<dbReference type="PANTHER" id="PTHR14009">
    <property type="entry name" value="LEUCINE ZIPPER-EF-HAND CONTAINING TRANSMEMBRANE PROTEIN"/>
    <property type="match status" value="1"/>
</dbReference>
<name>A0ABR2SY01_9ROSI</name>